<dbReference type="PANTHER" id="PTHR41774">
    <property type="match status" value="1"/>
</dbReference>
<comment type="caution">
    <text evidence="1">The sequence shown here is derived from an EMBL/GenBank/DDBJ whole genome shotgun (WGS) entry which is preliminary data.</text>
</comment>
<name>A0A2M6WKQ4_9BACT</name>
<dbReference type="EMBL" id="PFAY01000002">
    <property type="protein sequence ID" value="PIT93367.1"/>
    <property type="molecule type" value="Genomic_DNA"/>
</dbReference>
<evidence type="ECO:0008006" key="3">
    <source>
        <dbReference type="Google" id="ProtNLM"/>
    </source>
</evidence>
<dbReference type="AlphaFoldDB" id="A0A2M6WKQ4"/>
<reference evidence="2" key="1">
    <citation type="submission" date="2017-09" db="EMBL/GenBank/DDBJ databases">
        <title>Depth-based differentiation of microbial function through sediment-hosted aquifers and enrichment of novel symbionts in the deep terrestrial subsurface.</title>
        <authorList>
            <person name="Probst A.J."/>
            <person name="Ladd B."/>
            <person name="Jarett J.K."/>
            <person name="Geller-Mcgrath D.E."/>
            <person name="Sieber C.M.K."/>
            <person name="Emerson J.B."/>
            <person name="Anantharaman K."/>
            <person name="Thomas B.C."/>
            <person name="Malmstrom R."/>
            <person name="Stieglmeier M."/>
            <person name="Klingl A."/>
            <person name="Woyke T."/>
            <person name="Ryan C.M."/>
            <person name="Banfield J.F."/>
        </authorList>
    </citation>
    <scope>NUCLEOTIDE SEQUENCE [LARGE SCALE GENOMIC DNA]</scope>
</reference>
<proteinExistence type="predicted"/>
<organism evidence="1 2">
    <name type="scientific">Candidatus Harrisonbacteria bacterium CG10_big_fil_rev_8_21_14_0_10_38_8</name>
    <dbReference type="NCBI Taxonomy" id="1974582"/>
    <lineage>
        <taxon>Bacteria</taxon>
        <taxon>Candidatus Harrisoniibacteriota</taxon>
    </lineage>
</organism>
<dbReference type="PANTHER" id="PTHR41774:SF1">
    <property type="entry name" value="NGG1P INTERACTING FACTOR NIF3"/>
    <property type="match status" value="1"/>
</dbReference>
<dbReference type="Gene3D" id="3.30.70.120">
    <property type="match status" value="1"/>
</dbReference>
<evidence type="ECO:0000313" key="2">
    <source>
        <dbReference type="Proteomes" id="UP000229112"/>
    </source>
</evidence>
<dbReference type="InterPro" id="IPR036069">
    <property type="entry name" value="DUF34/NIF3_sf"/>
</dbReference>
<dbReference type="InterPro" id="IPR015867">
    <property type="entry name" value="N-reg_PII/ATP_PRibTrfase_C"/>
</dbReference>
<evidence type="ECO:0000313" key="1">
    <source>
        <dbReference type="EMBL" id="PIT93367.1"/>
    </source>
</evidence>
<sequence length="107" mass="11793">MKSENVKLVVFVPTSHGDIVRKALGEAGAGKIGNYDFCSFSTTGTGRFIGSEKSNPVIGEAGRYEAVEEERIETIVSREVLETVIERVRSVHPYEEVAFDIYPLEAL</sequence>
<dbReference type="Proteomes" id="UP000229112">
    <property type="component" value="Unassembled WGS sequence"/>
</dbReference>
<gene>
    <name evidence="1" type="ORF">COU06_00135</name>
</gene>
<accession>A0A2M6WKQ4</accession>
<protein>
    <recommendedName>
        <fullName evidence="3">NGG1p interacting factor NIF3</fullName>
    </recommendedName>
</protein>
<dbReference type="SUPFAM" id="SSF102705">
    <property type="entry name" value="NIF3 (NGG1p interacting factor 3)-like"/>
    <property type="match status" value="1"/>
</dbReference>
<dbReference type="FunFam" id="3.30.70.120:FF:000006">
    <property type="entry name" value="GTP cyclohydrolase 1 type 2 homolog"/>
    <property type="match status" value="1"/>
</dbReference>